<evidence type="ECO:0000313" key="1">
    <source>
        <dbReference type="EMBL" id="RAO73781.1"/>
    </source>
</evidence>
<comment type="caution">
    <text evidence="1">The sequence shown here is derived from an EMBL/GenBank/DDBJ whole genome shotgun (WGS) entry which is preliminary data.</text>
</comment>
<accession>A0A364LDJ0</accession>
<proteinExistence type="predicted"/>
<protein>
    <submittedName>
        <fullName evidence="1">Uncharacterized protein</fullName>
    </submittedName>
</protein>
<dbReference type="Proteomes" id="UP000249363">
    <property type="component" value="Unassembled WGS sequence"/>
</dbReference>
<dbReference type="OrthoDB" id="4158087at2759"/>
<dbReference type="EMBL" id="MIKG01000026">
    <property type="protein sequence ID" value="RAO73781.1"/>
    <property type="molecule type" value="Genomic_DNA"/>
</dbReference>
<dbReference type="RefSeq" id="XP_040738295.1">
    <property type="nucleotide sequence ID" value="XM_040882746.1"/>
</dbReference>
<reference evidence="1 2" key="1">
    <citation type="journal article" date="2017" name="Biotechnol. Biofuels">
        <title>Differential beta-glucosidase expression as a function of carbon source availability in Talaromyces amestolkiae: a genomic and proteomic approach.</title>
        <authorList>
            <person name="de Eugenio L.I."/>
            <person name="Mendez-Liter J.A."/>
            <person name="Nieto-Dominguez M."/>
            <person name="Alonso L."/>
            <person name="Gil-Munoz J."/>
            <person name="Barriuso J."/>
            <person name="Prieto A."/>
            <person name="Martinez M.J."/>
        </authorList>
    </citation>
    <scope>NUCLEOTIDE SEQUENCE [LARGE SCALE GENOMIC DNA]</scope>
    <source>
        <strain evidence="1 2">CIB</strain>
    </source>
</reference>
<dbReference type="GeneID" id="63799007"/>
<keyword evidence="2" id="KW-1185">Reference proteome</keyword>
<dbReference type="Pfam" id="PF11951">
    <property type="entry name" value="Fungal_trans_2"/>
    <property type="match status" value="1"/>
</dbReference>
<name>A0A364LDJ0_TALAM</name>
<dbReference type="InterPro" id="IPR021858">
    <property type="entry name" value="Fun_TF"/>
</dbReference>
<dbReference type="PANTHER" id="PTHR37540:SF5">
    <property type="entry name" value="TRANSCRIPTION FACTOR DOMAIN-CONTAINING PROTEIN"/>
    <property type="match status" value="1"/>
</dbReference>
<evidence type="ECO:0000313" key="2">
    <source>
        <dbReference type="Proteomes" id="UP000249363"/>
    </source>
</evidence>
<organism evidence="1 2">
    <name type="scientific">Talaromyces amestolkiae</name>
    <dbReference type="NCBI Taxonomy" id="1196081"/>
    <lineage>
        <taxon>Eukaryota</taxon>
        <taxon>Fungi</taxon>
        <taxon>Dikarya</taxon>
        <taxon>Ascomycota</taxon>
        <taxon>Pezizomycotina</taxon>
        <taxon>Eurotiomycetes</taxon>
        <taxon>Eurotiomycetidae</taxon>
        <taxon>Eurotiales</taxon>
        <taxon>Trichocomaceae</taxon>
        <taxon>Talaromyces</taxon>
        <taxon>Talaromyces sect. Talaromyces</taxon>
    </lineage>
</organism>
<dbReference type="PANTHER" id="PTHR37540">
    <property type="entry name" value="TRANSCRIPTION FACTOR (ACR-2), PUTATIVE-RELATED-RELATED"/>
    <property type="match status" value="1"/>
</dbReference>
<dbReference type="AlphaFoldDB" id="A0A364LDJ0"/>
<sequence>MVPQFTFLTVTNPALGEANTKRMRAHVTRKNFEKRRGQLENARRGNKVLQTKTELMDAVILESEKSVMRHCALNPYMVLVESDYITIHQLFRYFRPLLLTLTSDKATLLRERSWVQLNFSEPALLEASLAWAALYHGLNGSGSAINADEHQAKAINIINTRLNDPATAVTDGVLGAVYTLAYCERLAKRETGFEIHMAGFRHMIQYRIGRKDPYDDLSWFSELLISDDDMPSQTSAKALHSFFPDSISKTLEAISQDLNDMHTAIEYSKRYNLADPFVVKEIDHRILSIRNKADMLQGKLRYTDALAQAIRIFLYLSCDRLAITSPADLTMLASDLKNILSEPDTRLCSSFEFTVWQLFVGSVATTADSETGAWFRTTLWRLARAFVLREWSGFLVILERAFMPPSQLLGSFRLVWEEVLENQSFHV</sequence>
<gene>
    <name evidence="1" type="ORF">BHQ10_009793</name>
</gene>